<dbReference type="Pfam" id="PF10257">
    <property type="entry name" value="RAI16-like"/>
    <property type="match status" value="1"/>
</dbReference>
<feature type="compositionally biased region" description="Low complexity" evidence="2">
    <location>
        <begin position="985"/>
        <end position="996"/>
    </location>
</feature>
<feature type="region of interest" description="Disordered" evidence="2">
    <location>
        <begin position="752"/>
        <end position="783"/>
    </location>
</feature>
<feature type="compositionally biased region" description="Basic and acidic residues" evidence="2">
    <location>
        <begin position="393"/>
        <end position="410"/>
    </location>
</feature>
<gene>
    <name evidence="4" type="ORF">H4R26_002360</name>
</gene>
<evidence type="ECO:0000313" key="4">
    <source>
        <dbReference type="EMBL" id="KAJ2004705.1"/>
    </source>
</evidence>
<comment type="similarity">
    <text evidence="1">Belongs to the FHIP family.</text>
</comment>
<evidence type="ECO:0000259" key="3">
    <source>
        <dbReference type="Pfam" id="PF19314"/>
    </source>
</evidence>
<dbReference type="OrthoDB" id="5350595at2759"/>
<evidence type="ECO:0000313" key="5">
    <source>
        <dbReference type="Proteomes" id="UP001150907"/>
    </source>
</evidence>
<dbReference type="EMBL" id="JANBQF010000138">
    <property type="protein sequence ID" value="KAJ2004705.1"/>
    <property type="molecule type" value="Genomic_DNA"/>
</dbReference>
<feature type="region of interest" description="Disordered" evidence="2">
    <location>
        <begin position="616"/>
        <end position="637"/>
    </location>
</feature>
<dbReference type="AlphaFoldDB" id="A0A9W8EFQ3"/>
<feature type="compositionally biased region" description="Basic and acidic residues" evidence="2">
    <location>
        <begin position="752"/>
        <end position="766"/>
    </location>
</feature>
<reference evidence="4" key="1">
    <citation type="submission" date="2022-07" db="EMBL/GenBank/DDBJ databases">
        <title>Phylogenomic reconstructions and comparative analyses of Kickxellomycotina fungi.</title>
        <authorList>
            <person name="Reynolds N.K."/>
            <person name="Stajich J.E."/>
            <person name="Barry K."/>
            <person name="Grigoriev I.V."/>
            <person name="Crous P."/>
            <person name="Smith M.E."/>
        </authorList>
    </citation>
    <scope>NUCLEOTIDE SEQUENCE</scope>
    <source>
        <strain evidence="4">IMI 214461</strain>
    </source>
</reference>
<organism evidence="4 5">
    <name type="scientific">Coemansia thaxteri</name>
    <dbReference type="NCBI Taxonomy" id="2663907"/>
    <lineage>
        <taxon>Eukaryota</taxon>
        <taxon>Fungi</taxon>
        <taxon>Fungi incertae sedis</taxon>
        <taxon>Zoopagomycota</taxon>
        <taxon>Kickxellomycotina</taxon>
        <taxon>Kickxellomycetes</taxon>
        <taxon>Kickxellales</taxon>
        <taxon>Kickxellaceae</taxon>
        <taxon>Coemansia</taxon>
    </lineage>
</organism>
<dbReference type="PANTHER" id="PTHR21705">
    <property type="entry name" value="RAI16 PROTEIN-RELATED"/>
    <property type="match status" value="1"/>
</dbReference>
<feature type="compositionally biased region" description="Pro residues" evidence="2">
    <location>
        <begin position="771"/>
        <end position="783"/>
    </location>
</feature>
<proteinExistence type="inferred from homology"/>
<sequence>MPFRSPQAPRTFLTPPAFQTPQTPQTFQSHAAPQTQTYQPISPADMLGRMRSLVNTVSEALDGPAPTRRDRLVENWARIQEYYTPQRSDDLRRLQITDSTVPHHLECMLKLLAQEMLETCGSETDSGALAQALEFGPCVEYLLQYHVLSDVADFADADQPRGMRKYVLRFFTELIAVIPLGLLPESAIRLPLVAVMRQSLHVVQTSPTTAVNPMRRQAALPSGGSAGDSAQWRLGRGYHSVPSDRASAVLCHDLLALIVVLFRRLREHAGMAHLFFDWGGGEWRAGGARSDPAVASLRAAAAARMRASARGHELLIVHVVAEYLLAPGATGRLAREALVLVVRVLLAPADRARYADFLLDHARVPELLAEHLGYLHAQLPVLRPMPRSARVQAAERERKRDLDPEPEPARSRGATSARLRALADGGSCVLRSVAQQDQREAAVLASARVVLEHVDAFFLSWELLDDVARAAAGDARVAAAVQSQLVNGFLRTHIAPALVAPMQSKSQAITTVSYLTDLISVTRSTCVLDALFSVLLGADLAPERRPLQQQQPPQQKLQAQTDRRLLQLLSREDQALLDSIEDDALRAEAAALLLPPGAAGEYQQLVAANAMASAGTPSATTSSSDAHGSGGDSANASTGSSLRALLIGWMSLDDDDGSHLALNTLRLFDAILSTLNQFAYTSLVLRNFTEPIAAEATAGPMGCGGPLALGRGESVAADQELVRAVVERFLDAAPSNVATAMPEVVVSTALRLDHRNHSRSSGRDSEGISAPPSPPLQLALPSPPVVPQQQARSFQAMRSLIMREYQGCDEYVDDCLARLRATRRHIAQHWKPPKPPVSEEDATVSVDDHLAAFYPGAFLTSLIAQLGVAVKRHMAYNLMLTSMINKLACIADPALTAYLFLANGATMPRNNLNQTSGGSALLYDALVTASADAYVKSERVPRFAARLARQRREGVETAVRVGAAHPMAQAINSTPSHPPPPPPSSSFRPRPSLSLPGEAHMSPAKNHSTASNTLNHAPSPSTGMDIDEPVSAQPERCNREDVARAVQFLKTPIKRFVHGYIVLDEFAKEMAATALALHTLELERVMDRQLIHGSAEDTTGHDEYADLLEYYDPSEPAYQRALAVKQSVGMSPRGSILDLGMMRRDPSAANDANASSSDPPPLEHDNNIGQQQQQQTRKQRQRQRRRSSASRKSPERRRSSLASNNPADGH</sequence>
<feature type="compositionally biased region" description="Polar residues" evidence="2">
    <location>
        <begin position="1005"/>
        <end position="1022"/>
    </location>
</feature>
<dbReference type="Proteomes" id="UP001150907">
    <property type="component" value="Unassembled WGS sequence"/>
</dbReference>
<feature type="compositionally biased region" description="Low complexity" evidence="2">
    <location>
        <begin position="11"/>
        <end position="28"/>
    </location>
</feature>
<dbReference type="InterPro" id="IPR045669">
    <property type="entry name" value="FHIP_C"/>
</dbReference>
<dbReference type="Pfam" id="PF19314">
    <property type="entry name" value="DUF5917"/>
    <property type="match status" value="1"/>
</dbReference>
<evidence type="ECO:0000256" key="1">
    <source>
        <dbReference type="ARBA" id="ARBA00024336"/>
    </source>
</evidence>
<comment type="caution">
    <text evidence="4">The sequence shown here is derived from an EMBL/GenBank/DDBJ whole genome shotgun (WGS) entry which is preliminary data.</text>
</comment>
<protein>
    <recommendedName>
        <fullName evidence="3">FHF complex subunit HOOK-interacting protein C-terminal domain-containing protein</fullName>
    </recommendedName>
</protein>
<keyword evidence="5" id="KW-1185">Reference proteome</keyword>
<feature type="region of interest" description="Disordered" evidence="2">
    <location>
        <begin position="970"/>
        <end position="1037"/>
    </location>
</feature>
<feature type="region of interest" description="Disordered" evidence="2">
    <location>
        <begin position="1"/>
        <end position="37"/>
    </location>
</feature>
<accession>A0A9W8EFQ3</accession>
<feature type="compositionally biased region" description="Polar residues" evidence="2">
    <location>
        <begin position="1201"/>
        <end position="1210"/>
    </location>
</feature>
<feature type="compositionally biased region" description="Basic residues" evidence="2">
    <location>
        <begin position="1177"/>
        <end position="1189"/>
    </location>
</feature>
<name>A0A9W8EFQ3_9FUNG</name>
<evidence type="ECO:0000256" key="2">
    <source>
        <dbReference type="SAM" id="MobiDB-lite"/>
    </source>
</evidence>
<feature type="region of interest" description="Disordered" evidence="2">
    <location>
        <begin position="1146"/>
        <end position="1210"/>
    </location>
</feature>
<feature type="region of interest" description="Disordered" evidence="2">
    <location>
        <begin position="388"/>
        <end position="416"/>
    </location>
</feature>
<dbReference type="InterPro" id="IPR019384">
    <property type="entry name" value="FHIP"/>
</dbReference>
<dbReference type="PANTHER" id="PTHR21705:SF11">
    <property type="entry name" value="FHIP FAMILY PROTEIN CG3558"/>
    <property type="match status" value="1"/>
</dbReference>
<feature type="domain" description="FHF complex subunit HOOK-interacting protein C-terminal" evidence="3">
    <location>
        <begin position="856"/>
        <end position="953"/>
    </location>
</feature>
<feature type="compositionally biased region" description="Low complexity" evidence="2">
    <location>
        <begin position="1147"/>
        <end position="1157"/>
    </location>
</feature>